<evidence type="ECO:0000313" key="2">
    <source>
        <dbReference type="EMBL" id="ORX56014.1"/>
    </source>
</evidence>
<keyword evidence="1" id="KW-1133">Transmembrane helix</keyword>
<gene>
    <name evidence="2" type="ORF">BCR36DRAFT_395760</name>
</gene>
<comment type="caution">
    <text evidence="2">The sequence shown here is derived from an EMBL/GenBank/DDBJ whole genome shotgun (WGS) entry which is preliminary data.</text>
</comment>
<evidence type="ECO:0000313" key="3">
    <source>
        <dbReference type="Proteomes" id="UP000193719"/>
    </source>
</evidence>
<reference evidence="2 3" key="1">
    <citation type="submission" date="2016-08" db="EMBL/GenBank/DDBJ databases">
        <title>Genomes of anaerobic fungi encode conserved fungal cellulosomes for biomass hydrolysis.</title>
        <authorList>
            <consortium name="DOE Joint Genome Institute"/>
            <person name="Haitjema C.H."/>
            <person name="Gilmore S.P."/>
            <person name="Henske J.K."/>
            <person name="Solomon K.V."/>
            <person name="De Groot R."/>
            <person name="Kuo A."/>
            <person name="Mondo S.J."/>
            <person name="Salamov A.A."/>
            <person name="Labutti K."/>
            <person name="Zhao Z."/>
            <person name="Chiniquy J."/>
            <person name="Barry K."/>
            <person name="Brewer H.M."/>
            <person name="Purvine S.O."/>
            <person name="Wright A.T."/>
            <person name="Boxma B."/>
            <person name="Van Alen T."/>
            <person name="Hackstein J.H."/>
            <person name="Baker S.E."/>
            <person name="Grigoriev I.V."/>
            <person name="O'Malley M.A."/>
        </authorList>
    </citation>
    <scope>NUCLEOTIDE SEQUENCE [LARGE SCALE GENOMIC DNA]</scope>
    <source>
        <strain evidence="3">finn</strain>
    </source>
</reference>
<dbReference type="Proteomes" id="UP000193719">
    <property type="component" value="Unassembled WGS sequence"/>
</dbReference>
<name>A0A1Y1VI07_9FUNG</name>
<dbReference type="InterPro" id="IPR011050">
    <property type="entry name" value="Pectin_lyase_fold/virulence"/>
</dbReference>
<accession>A0A1Y1VI07</accession>
<dbReference type="EMBL" id="MCFH01000008">
    <property type="protein sequence ID" value="ORX56014.1"/>
    <property type="molecule type" value="Genomic_DNA"/>
</dbReference>
<evidence type="ECO:0000256" key="1">
    <source>
        <dbReference type="SAM" id="Phobius"/>
    </source>
</evidence>
<reference evidence="2 3" key="2">
    <citation type="submission" date="2016-08" db="EMBL/GenBank/DDBJ databases">
        <title>Pervasive Adenine N6-methylation of Active Genes in Fungi.</title>
        <authorList>
            <consortium name="DOE Joint Genome Institute"/>
            <person name="Mondo S.J."/>
            <person name="Dannebaum R.O."/>
            <person name="Kuo R.C."/>
            <person name="Labutti K."/>
            <person name="Haridas S."/>
            <person name="Kuo A."/>
            <person name="Salamov A."/>
            <person name="Ahrendt S.R."/>
            <person name="Lipzen A."/>
            <person name="Sullivan W."/>
            <person name="Andreopoulos W.B."/>
            <person name="Clum A."/>
            <person name="Lindquist E."/>
            <person name="Daum C."/>
            <person name="Ramamoorthy G.K."/>
            <person name="Gryganskyi A."/>
            <person name="Culley D."/>
            <person name="Magnuson J.K."/>
            <person name="James T.Y."/>
            <person name="O'Malley M.A."/>
            <person name="Stajich J.E."/>
            <person name="Spatafora J.W."/>
            <person name="Visel A."/>
            <person name="Grigoriev I.V."/>
        </authorList>
    </citation>
    <scope>NUCLEOTIDE SEQUENCE [LARGE SCALE GENOMIC DNA]</scope>
    <source>
        <strain evidence="3">finn</strain>
    </source>
</reference>
<proteinExistence type="predicted"/>
<dbReference type="AlphaFoldDB" id="A0A1Y1VI07"/>
<sequence length="289" mass="34414">MKIINKVVLLFINYFLFSFKTIYVYSKEYIIRNENFPSLRNILNNYQSDNELILRFVDSYYNMESLNDFSLEVTLTTNISLIGNENRTIFDYRKKNKGVFIFSIDNAHHIKMENIIFENYSCQGFVFGIRMNINSPNFKLTINNCTFRNNDHSMFIFEFLYSQLVQEKIHVSFNNCSFYKNVGRLIETFHNEEHQYIEIYNSAVVKINNCNFTDNYGIFYSHNSKFIIENSYFSGIQRDINNSVVFYLSQSSMNHLIIKNSIFENINVNGPYPLIKSDHITLEYYYINI</sequence>
<protein>
    <recommendedName>
        <fullName evidence="4">Right handed beta helix domain-containing protein</fullName>
    </recommendedName>
</protein>
<keyword evidence="3" id="KW-1185">Reference proteome</keyword>
<keyword evidence="1" id="KW-0472">Membrane</keyword>
<organism evidence="2 3">
    <name type="scientific">Piromyces finnis</name>
    <dbReference type="NCBI Taxonomy" id="1754191"/>
    <lineage>
        <taxon>Eukaryota</taxon>
        <taxon>Fungi</taxon>
        <taxon>Fungi incertae sedis</taxon>
        <taxon>Chytridiomycota</taxon>
        <taxon>Chytridiomycota incertae sedis</taxon>
        <taxon>Neocallimastigomycetes</taxon>
        <taxon>Neocallimastigales</taxon>
        <taxon>Neocallimastigaceae</taxon>
        <taxon>Piromyces</taxon>
    </lineage>
</organism>
<keyword evidence="1" id="KW-0812">Transmembrane</keyword>
<dbReference type="SUPFAM" id="SSF51126">
    <property type="entry name" value="Pectin lyase-like"/>
    <property type="match status" value="1"/>
</dbReference>
<evidence type="ECO:0008006" key="4">
    <source>
        <dbReference type="Google" id="ProtNLM"/>
    </source>
</evidence>
<feature type="transmembrane region" description="Helical" evidence="1">
    <location>
        <begin position="7"/>
        <end position="25"/>
    </location>
</feature>
<dbReference type="OrthoDB" id="10437013at2759"/>